<sequence>MGLNVAALFASVTCCMFGPGLALRGPDGSMDQAVEGLALEYRLALLIFIVGLIFFYLSASFFVWMEDIELLESLLLLSLLFYFGWSTVVACKRIYKKFRLTAEMAVAGSFGADGTPFMKQEKSADLAELERLIACRRLHQWPRRQYLYLRVFWDEFLGIATSVQERRFEASRIRGESTEKRYNYKIHNILRHLELPSHMAGATASGATAAQAPRASDILPPRAQPTVRRVMPSNSGGFMKQWRFGRSEETLSLPASATSELELSAMAPHEHLQCGTISPSSGSSDSQYPAGY</sequence>
<protein>
    <submittedName>
        <fullName evidence="3">Uncharacterized protein</fullName>
    </submittedName>
</protein>
<feature type="transmembrane region" description="Helical" evidence="2">
    <location>
        <begin position="70"/>
        <end position="91"/>
    </location>
</feature>
<organism evidence="3">
    <name type="scientific">Haptolina ericina</name>
    <dbReference type="NCBI Taxonomy" id="156174"/>
    <lineage>
        <taxon>Eukaryota</taxon>
        <taxon>Haptista</taxon>
        <taxon>Haptophyta</taxon>
        <taxon>Prymnesiophyceae</taxon>
        <taxon>Prymnesiales</taxon>
        <taxon>Prymnesiaceae</taxon>
        <taxon>Haptolina</taxon>
    </lineage>
</organism>
<name>A0A6T9HAG4_9EUKA</name>
<feature type="transmembrane region" description="Helical" evidence="2">
    <location>
        <begin position="43"/>
        <end position="64"/>
    </location>
</feature>
<feature type="transmembrane region" description="Helical" evidence="2">
    <location>
        <begin position="6"/>
        <end position="23"/>
    </location>
</feature>
<gene>
    <name evidence="3" type="ORF">HERI1096_LOCUS19480</name>
</gene>
<dbReference type="AlphaFoldDB" id="A0A6T9HAG4"/>
<proteinExistence type="predicted"/>
<evidence type="ECO:0000313" key="3">
    <source>
        <dbReference type="EMBL" id="CAE0118781.1"/>
    </source>
</evidence>
<keyword evidence="2" id="KW-0812">Transmembrane</keyword>
<dbReference type="EMBL" id="HBHX01035141">
    <property type="protein sequence ID" value="CAE0118781.1"/>
    <property type="molecule type" value="Transcribed_RNA"/>
</dbReference>
<evidence type="ECO:0000256" key="2">
    <source>
        <dbReference type="SAM" id="Phobius"/>
    </source>
</evidence>
<keyword evidence="2" id="KW-0472">Membrane</keyword>
<accession>A0A6T9HAG4</accession>
<keyword evidence="2" id="KW-1133">Transmembrane helix</keyword>
<evidence type="ECO:0000256" key="1">
    <source>
        <dbReference type="SAM" id="MobiDB-lite"/>
    </source>
</evidence>
<reference evidence="3" key="1">
    <citation type="submission" date="2021-01" db="EMBL/GenBank/DDBJ databases">
        <authorList>
            <person name="Corre E."/>
            <person name="Pelletier E."/>
            <person name="Niang G."/>
            <person name="Scheremetjew M."/>
            <person name="Finn R."/>
            <person name="Kale V."/>
            <person name="Holt S."/>
            <person name="Cochrane G."/>
            <person name="Meng A."/>
            <person name="Brown T."/>
            <person name="Cohen L."/>
        </authorList>
    </citation>
    <scope>NUCLEOTIDE SEQUENCE</scope>
    <source>
        <strain evidence="3">CCMP281</strain>
    </source>
</reference>
<feature type="region of interest" description="Disordered" evidence="1">
    <location>
        <begin position="273"/>
        <end position="292"/>
    </location>
</feature>